<evidence type="ECO:0000259" key="9">
    <source>
        <dbReference type="Pfam" id="PF02224"/>
    </source>
</evidence>
<keyword evidence="8" id="KW-0963">Cytoplasm</keyword>
<sequence length="239" mass="24807">MGLGELRGVVALDGPSGTGKSSAARRLAASLGARYLDTGAMYRAVTLAVLRAGVDPADAERVTEVARTLRLVQGSDPQRSTTTLDGTDVGTDIRGPEVTLAVSPVSAVPQVRELLVAQQRAIIAAALEDAGGIVVEGRDIGTVVVPDAELKVYLTADAQARAQRRTRQDNASGRTSTVDATLADVQRRDAYDSSRAVSPLRPAEDAVELDTTSLDLAGVLAALVDLVEQRGLRVVAVGG</sequence>
<gene>
    <name evidence="8" type="primary">cmk</name>
    <name evidence="10" type="ORF">FHS29_005008</name>
</gene>
<comment type="caution">
    <text evidence="10">The sequence shown here is derived from an EMBL/GenBank/DDBJ whole genome shotgun (WGS) entry which is preliminary data.</text>
</comment>
<dbReference type="Gene3D" id="3.40.50.300">
    <property type="entry name" value="P-loop containing nucleotide triphosphate hydrolases"/>
    <property type="match status" value="1"/>
</dbReference>
<evidence type="ECO:0000256" key="3">
    <source>
        <dbReference type="ARBA" id="ARBA00022741"/>
    </source>
</evidence>
<keyword evidence="11" id="KW-1185">Reference proteome</keyword>
<organism evidence="10 11">
    <name type="scientific">Saccharothrix tamanrassetensis</name>
    <dbReference type="NCBI Taxonomy" id="1051531"/>
    <lineage>
        <taxon>Bacteria</taxon>
        <taxon>Bacillati</taxon>
        <taxon>Actinomycetota</taxon>
        <taxon>Actinomycetes</taxon>
        <taxon>Pseudonocardiales</taxon>
        <taxon>Pseudonocardiaceae</taxon>
        <taxon>Saccharothrix</taxon>
    </lineage>
</organism>
<feature type="domain" description="Cytidylate kinase" evidence="9">
    <location>
        <begin position="10"/>
        <end position="228"/>
    </location>
</feature>
<dbReference type="InterPro" id="IPR027417">
    <property type="entry name" value="P-loop_NTPase"/>
</dbReference>
<dbReference type="GO" id="GO:0006220">
    <property type="term" value="P:pyrimidine nucleotide metabolic process"/>
    <property type="evidence" value="ECO:0007669"/>
    <property type="project" value="UniProtKB-UniRule"/>
</dbReference>
<accession>A0A841CMQ0</accession>
<dbReference type="NCBIfam" id="TIGR00017">
    <property type="entry name" value="cmk"/>
    <property type="match status" value="1"/>
</dbReference>
<evidence type="ECO:0000256" key="1">
    <source>
        <dbReference type="ARBA" id="ARBA00009427"/>
    </source>
</evidence>
<dbReference type="PANTHER" id="PTHR21299">
    <property type="entry name" value="CYTIDYLATE KINASE/PANTOATE-BETA-ALANINE LIGASE"/>
    <property type="match status" value="1"/>
</dbReference>
<reference evidence="10 11" key="1">
    <citation type="submission" date="2020-08" db="EMBL/GenBank/DDBJ databases">
        <title>Genomic Encyclopedia of Type Strains, Phase III (KMG-III): the genomes of soil and plant-associated and newly described type strains.</title>
        <authorList>
            <person name="Whitman W."/>
        </authorList>
    </citation>
    <scope>NUCLEOTIDE SEQUENCE [LARGE SCALE GENOMIC DNA]</scope>
    <source>
        <strain evidence="10 11">CECT 8640</strain>
    </source>
</reference>
<name>A0A841CMQ0_9PSEU</name>
<evidence type="ECO:0000313" key="11">
    <source>
        <dbReference type="Proteomes" id="UP000547510"/>
    </source>
</evidence>
<dbReference type="CDD" id="cd02020">
    <property type="entry name" value="CMPK"/>
    <property type="match status" value="1"/>
</dbReference>
<feature type="binding site" evidence="8">
    <location>
        <begin position="14"/>
        <end position="22"/>
    </location>
    <ligand>
        <name>ATP</name>
        <dbReference type="ChEBI" id="CHEBI:30616"/>
    </ligand>
</feature>
<keyword evidence="3 8" id="KW-0547">Nucleotide-binding</keyword>
<dbReference type="AlphaFoldDB" id="A0A841CMQ0"/>
<dbReference type="HAMAP" id="MF_00238">
    <property type="entry name" value="Cytidyl_kinase_type1"/>
    <property type="match status" value="1"/>
</dbReference>
<comment type="catalytic activity">
    <reaction evidence="6 8">
        <text>dCMP + ATP = dCDP + ADP</text>
        <dbReference type="Rhea" id="RHEA:25094"/>
        <dbReference type="ChEBI" id="CHEBI:30616"/>
        <dbReference type="ChEBI" id="CHEBI:57566"/>
        <dbReference type="ChEBI" id="CHEBI:58593"/>
        <dbReference type="ChEBI" id="CHEBI:456216"/>
        <dbReference type="EC" id="2.7.4.25"/>
    </reaction>
</comment>
<dbReference type="SUPFAM" id="SSF52540">
    <property type="entry name" value="P-loop containing nucleoside triphosphate hydrolases"/>
    <property type="match status" value="1"/>
</dbReference>
<dbReference type="GO" id="GO:0005524">
    <property type="term" value="F:ATP binding"/>
    <property type="evidence" value="ECO:0007669"/>
    <property type="project" value="UniProtKB-UniRule"/>
</dbReference>
<dbReference type="Pfam" id="PF02224">
    <property type="entry name" value="Cytidylate_kin"/>
    <property type="match status" value="1"/>
</dbReference>
<evidence type="ECO:0000256" key="4">
    <source>
        <dbReference type="ARBA" id="ARBA00022777"/>
    </source>
</evidence>
<keyword evidence="4 8" id="KW-0418">Kinase</keyword>
<dbReference type="InterPro" id="IPR003136">
    <property type="entry name" value="Cytidylate_kin"/>
</dbReference>
<dbReference type="Proteomes" id="UP000547510">
    <property type="component" value="Unassembled WGS sequence"/>
</dbReference>
<protein>
    <recommendedName>
        <fullName evidence="8">Cytidylate kinase</fullName>
        <shortName evidence="8">CK</shortName>
        <ecNumber evidence="8">2.7.4.25</ecNumber>
    </recommendedName>
    <alternativeName>
        <fullName evidence="8">Cytidine monophosphate kinase</fullName>
        <shortName evidence="8">CMP kinase</shortName>
    </alternativeName>
</protein>
<dbReference type="GO" id="GO:0005829">
    <property type="term" value="C:cytosol"/>
    <property type="evidence" value="ECO:0007669"/>
    <property type="project" value="TreeGrafter"/>
</dbReference>
<dbReference type="EMBL" id="JACHJN010000008">
    <property type="protein sequence ID" value="MBB5958400.1"/>
    <property type="molecule type" value="Genomic_DNA"/>
</dbReference>
<dbReference type="PANTHER" id="PTHR21299:SF2">
    <property type="entry name" value="CYTIDYLATE KINASE"/>
    <property type="match status" value="1"/>
</dbReference>
<comment type="similarity">
    <text evidence="1 8">Belongs to the cytidylate kinase family. Type 1 subfamily.</text>
</comment>
<comment type="subcellular location">
    <subcellularLocation>
        <location evidence="8">Cytoplasm</location>
    </subcellularLocation>
</comment>
<dbReference type="EC" id="2.7.4.25" evidence="8"/>
<evidence type="ECO:0000256" key="7">
    <source>
        <dbReference type="ARBA" id="ARBA00048478"/>
    </source>
</evidence>
<dbReference type="RefSeq" id="WP_184694347.1">
    <property type="nucleotide sequence ID" value="NZ_JACHJN010000008.1"/>
</dbReference>
<keyword evidence="5 8" id="KW-0067">ATP-binding</keyword>
<dbReference type="InterPro" id="IPR011994">
    <property type="entry name" value="Cytidylate_kinase_dom"/>
</dbReference>
<keyword evidence="2 8" id="KW-0808">Transferase</keyword>
<evidence type="ECO:0000313" key="10">
    <source>
        <dbReference type="EMBL" id="MBB5958400.1"/>
    </source>
</evidence>
<dbReference type="GO" id="GO:0036431">
    <property type="term" value="F:dCMP kinase activity"/>
    <property type="evidence" value="ECO:0007669"/>
    <property type="project" value="InterPro"/>
</dbReference>
<comment type="catalytic activity">
    <reaction evidence="7 8">
        <text>CMP + ATP = CDP + ADP</text>
        <dbReference type="Rhea" id="RHEA:11600"/>
        <dbReference type="ChEBI" id="CHEBI:30616"/>
        <dbReference type="ChEBI" id="CHEBI:58069"/>
        <dbReference type="ChEBI" id="CHEBI:60377"/>
        <dbReference type="ChEBI" id="CHEBI:456216"/>
        <dbReference type="EC" id="2.7.4.25"/>
    </reaction>
</comment>
<dbReference type="GO" id="GO:0015949">
    <property type="term" value="P:nucleobase-containing small molecule interconversion"/>
    <property type="evidence" value="ECO:0007669"/>
    <property type="project" value="TreeGrafter"/>
</dbReference>
<proteinExistence type="inferred from homology"/>
<evidence type="ECO:0000256" key="5">
    <source>
        <dbReference type="ARBA" id="ARBA00022840"/>
    </source>
</evidence>
<evidence type="ECO:0000256" key="6">
    <source>
        <dbReference type="ARBA" id="ARBA00047615"/>
    </source>
</evidence>
<evidence type="ECO:0000256" key="2">
    <source>
        <dbReference type="ARBA" id="ARBA00022679"/>
    </source>
</evidence>
<evidence type="ECO:0000256" key="8">
    <source>
        <dbReference type="HAMAP-Rule" id="MF_00238"/>
    </source>
</evidence>